<dbReference type="PANTHER" id="PTHR22726:SF1">
    <property type="entry name" value="METALLOENDOPEPTIDASE OMA1, MITOCHONDRIAL"/>
    <property type="match status" value="1"/>
</dbReference>
<keyword evidence="3 6" id="KW-0378">Hydrolase</keyword>
<keyword evidence="1 6" id="KW-0645">Protease</keyword>
<evidence type="ECO:0000256" key="4">
    <source>
        <dbReference type="ARBA" id="ARBA00022833"/>
    </source>
</evidence>
<comment type="similarity">
    <text evidence="6">Belongs to the peptidase M48 family.</text>
</comment>
<dbReference type="GO" id="GO:0046872">
    <property type="term" value="F:metal ion binding"/>
    <property type="evidence" value="ECO:0007669"/>
    <property type="project" value="UniProtKB-KW"/>
</dbReference>
<keyword evidence="2" id="KW-0479">Metal-binding</keyword>
<dbReference type="PANTHER" id="PTHR22726">
    <property type="entry name" value="METALLOENDOPEPTIDASE OMA1"/>
    <property type="match status" value="1"/>
</dbReference>
<sequence length="281" mass="30242">MNIASAAAEAAGSAGIVDPNIASSVSSSAAAIGKAAETVTPEQEYYIGRAVAGNILENYKVFDSAKAQKYLNEICNTVSINSDRPVLYKNYRVAILDTDEVNAFATSGGHIMVSRGLISCAHSEDELAAVLAHEISHIQLRHSIKAIRSSRATDAVLKTAGAALTVSVNSGELAGIVAGFDDTVNDIVSTMVNSGYSKKQEYEADENALLLLKAAGYDPNAMRSMLELLKEKEKGQTTGFSKTHPSPEARMENLKGKYEKYSDDEARLIRTGRFERIKEFL</sequence>
<name>A0A975F0P1_9SPIR</name>
<evidence type="ECO:0000256" key="6">
    <source>
        <dbReference type="RuleBase" id="RU003983"/>
    </source>
</evidence>
<evidence type="ECO:0000256" key="2">
    <source>
        <dbReference type="ARBA" id="ARBA00022723"/>
    </source>
</evidence>
<organism evidence="8 9">
    <name type="scientific">Treponema parvum</name>
    <dbReference type="NCBI Taxonomy" id="138851"/>
    <lineage>
        <taxon>Bacteria</taxon>
        <taxon>Pseudomonadati</taxon>
        <taxon>Spirochaetota</taxon>
        <taxon>Spirochaetia</taxon>
        <taxon>Spirochaetales</taxon>
        <taxon>Treponemataceae</taxon>
        <taxon>Treponema</taxon>
    </lineage>
</organism>
<dbReference type="CDD" id="cd07324">
    <property type="entry name" value="M48C_Oma1-like"/>
    <property type="match status" value="1"/>
</dbReference>
<dbReference type="RefSeq" id="WP_210117130.1">
    <property type="nucleotide sequence ID" value="NZ_CP054257.1"/>
</dbReference>
<proteinExistence type="inferred from homology"/>
<dbReference type="Gene3D" id="3.30.2010.10">
    <property type="entry name" value="Metalloproteases ('zincins'), catalytic domain"/>
    <property type="match status" value="1"/>
</dbReference>
<dbReference type="Proteomes" id="UP000671995">
    <property type="component" value="Chromosome"/>
</dbReference>
<dbReference type="Pfam" id="PF01435">
    <property type="entry name" value="Peptidase_M48"/>
    <property type="match status" value="1"/>
</dbReference>
<dbReference type="GO" id="GO:0016020">
    <property type="term" value="C:membrane"/>
    <property type="evidence" value="ECO:0007669"/>
    <property type="project" value="TreeGrafter"/>
</dbReference>
<dbReference type="GO" id="GO:0051603">
    <property type="term" value="P:proteolysis involved in protein catabolic process"/>
    <property type="evidence" value="ECO:0007669"/>
    <property type="project" value="TreeGrafter"/>
</dbReference>
<feature type="domain" description="Peptidase M48" evidence="7">
    <location>
        <begin position="67"/>
        <end position="256"/>
    </location>
</feature>
<accession>A0A975F0P1</accession>
<dbReference type="InterPro" id="IPR001915">
    <property type="entry name" value="Peptidase_M48"/>
</dbReference>
<keyword evidence="4 6" id="KW-0862">Zinc</keyword>
<gene>
    <name evidence="8" type="ORF">HRI96_09515</name>
</gene>
<evidence type="ECO:0000313" key="8">
    <source>
        <dbReference type="EMBL" id="QTQ12416.1"/>
    </source>
</evidence>
<evidence type="ECO:0000313" key="9">
    <source>
        <dbReference type="Proteomes" id="UP000671995"/>
    </source>
</evidence>
<evidence type="ECO:0000256" key="3">
    <source>
        <dbReference type="ARBA" id="ARBA00022801"/>
    </source>
</evidence>
<protein>
    <submittedName>
        <fullName evidence="8">M48 family metalloprotease</fullName>
    </submittedName>
</protein>
<dbReference type="InterPro" id="IPR051156">
    <property type="entry name" value="Mito/Outer_Membr_Metalloprot"/>
</dbReference>
<reference evidence="8" key="1">
    <citation type="submission" date="2020-05" db="EMBL/GenBank/DDBJ databases">
        <authorList>
            <person name="Zeng H."/>
            <person name="Chan Y.K."/>
            <person name="Watt R.M."/>
        </authorList>
    </citation>
    <scope>NUCLEOTIDE SEQUENCE</scope>
    <source>
        <strain evidence="8">ATCC 700773</strain>
    </source>
</reference>
<dbReference type="AlphaFoldDB" id="A0A975F0P1"/>
<reference evidence="8" key="2">
    <citation type="journal article" date="2021" name="Microbiol. Resour. Announc.">
        <title>Complete Genome Sequences of Three Human Oral Treponema parvum Isolates.</title>
        <authorList>
            <person name="Zeng H."/>
            <person name="Watt R.M."/>
        </authorList>
    </citation>
    <scope>NUCLEOTIDE SEQUENCE</scope>
    <source>
        <strain evidence="8">ATCC 700773</strain>
    </source>
</reference>
<evidence type="ECO:0000259" key="7">
    <source>
        <dbReference type="Pfam" id="PF01435"/>
    </source>
</evidence>
<dbReference type="EMBL" id="CP054257">
    <property type="protein sequence ID" value="QTQ12416.1"/>
    <property type="molecule type" value="Genomic_DNA"/>
</dbReference>
<evidence type="ECO:0000256" key="5">
    <source>
        <dbReference type="ARBA" id="ARBA00023049"/>
    </source>
</evidence>
<evidence type="ECO:0000256" key="1">
    <source>
        <dbReference type="ARBA" id="ARBA00022670"/>
    </source>
</evidence>
<comment type="cofactor">
    <cofactor evidence="6">
        <name>Zn(2+)</name>
        <dbReference type="ChEBI" id="CHEBI:29105"/>
    </cofactor>
    <text evidence="6">Binds 1 zinc ion per subunit.</text>
</comment>
<dbReference type="GO" id="GO:0004222">
    <property type="term" value="F:metalloendopeptidase activity"/>
    <property type="evidence" value="ECO:0007669"/>
    <property type="project" value="InterPro"/>
</dbReference>
<keyword evidence="5 6" id="KW-0482">Metalloprotease</keyword>